<dbReference type="InterPro" id="IPR003675">
    <property type="entry name" value="Rce1/LyrA-like_dom"/>
</dbReference>
<feature type="transmembrane region" description="Helical" evidence="2">
    <location>
        <begin position="75"/>
        <end position="93"/>
    </location>
</feature>
<evidence type="ECO:0000259" key="3">
    <source>
        <dbReference type="Pfam" id="PF02517"/>
    </source>
</evidence>
<dbReference type="PANTHER" id="PTHR36435:SF1">
    <property type="entry name" value="CAAX AMINO TERMINAL PROTEASE FAMILY PROTEIN"/>
    <property type="match status" value="1"/>
</dbReference>
<feature type="transmembrane region" description="Helical" evidence="2">
    <location>
        <begin position="138"/>
        <end position="156"/>
    </location>
</feature>
<dbReference type="Pfam" id="PF02517">
    <property type="entry name" value="Rce1-like"/>
    <property type="match status" value="1"/>
</dbReference>
<accession>A0ABW1R320</accession>
<dbReference type="Proteomes" id="UP001596253">
    <property type="component" value="Unassembled WGS sequence"/>
</dbReference>
<comment type="caution">
    <text evidence="4">The sequence shown here is derived from an EMBL/GenBank/DDBJ whole genome shotgun (WGS) entry which is preliminary data.</text>
</comment>
<keyword evidence="2" id="KW-1133">Transmembrane helix</keyword>
<feature type="transmembrane region" description="Helical" evidence="2">
    <location>
        <begin position="105"/>
        <end position="132"/>
    </location>
</feature>
<feature type="transmembrane region" description="Helical" evidence="2">
    <location>
        <begin position="223"/>
        <end position="243"/>
    </location>
</feature>
<dbReference type="EC" id="3.4.-.-" evidence="4"/>
<gene>
    <name evidence="4" type="ORF">ACFP3T_02645</name>
</gene>
<keyword evidence="2" id="KW-0812">Transmembrane</keyword>
<keyword evidence="2" id="KW-0472">Membrane</keyword>
<dbReference type="RefSeq" id="WP_137636352.1">
    <property type="nucleotide sequence ID" value="NZ_BJDK01000001.1"/>
</dbReference>
<protein>
    <submittedName>
        <fullName evidence="4">CPBP family intramembrane glutamic endopeptidase</fullName>
        <ecNumber evidence="4">3.4.-.-</ecNumber>
    </submittedName>
</protein>
<sequence length="256" mass="28654">MKTFRRGWGAALLLFILVPVMMFAAAWIVKLTGLPTNLSGPFQDGIVVIGAWLYNHYLTRVPIHWWNPRDLDHQFHLAVPSIILVAILALAKLTQLFQMKFQPLMLFYIGYVILIGLTEEFVFRGVLIPLLARSMPNHPLAVIIVDSALFGGLHLINTSQMSWTYVLPQILFAMALGTFFAGLYVSTQNLAWTIGLHAITDISLVTQLIDHPNNFNNFNISPVISAVVAAFYFLLLIVAIVVVSRQVKGIKIKTEL</sequence>
<dbReference type="PANTHER" id="PTHR36435">
    <property type="entry name" value="SLR1288 PROTEIN"/>
    <property type="match status" value="1"/>
</dbReference>
<organism evidence="4 5">
    <name type="scientific">Lactiplantibacillus dongliensis</name>
    <dbReference type="NCBI Taxonomy" id="2559919"/>
    <lineage>
        <taxon>Bacteria</taxon>
        <taxon>Bacillati</taxon>
        <taxon>Bacillota</taxon>
        <taxon>Bacilli</taxon>
        <taxon>Lactobacillales</taxon>
        <taxon>Lactobacillaceae</taxon>
        <taxon>Lactiplantibacillus</taxon>
    </lineage>
</organism>
<feature type="transmembrane region" description="Helical" evidence="2">
    <location>
        <begin position="7"/>
        <end position="29"/>
    </location>
</feature>
<proteinExistence type="inferred from homology"/>
<feature type="domain" description="CAAX prenyl protease 2/Lysostaphin resistance protein A-like" evidence="3">
    <location>
        <begin position="104"/>
        <end position="202"/>
    </location>
</feature>
<dbReference type="GO" id="GO:0016787">
    <property type="term" value="F:hydrolase activity"/>
    <property type="evidence" value="ECO:0007669"/>
    <property type="project" value="UniProtKB-KW"/>
</dbReference>
<reference evidence="5" key="1">
    <citation type="journal article" date="2019" name="Int. J. Syst. Evol. Microbiol.">
        <title>The Global Catalogue of Microorganisms (GCM) 10K type strain sequencing project: providing services to taxonomists for standard genome sequencing and annotation.</title>
        <authorList>
            <consortium name="The Broad Institute Genomics Platform"/>
            <consortium name="The Broad Institute Genome Sequencing Center for Infectious Disease"/>
            <person name="Wu L."/>
            <person name="Ma J."/>
        </authorList>
    </citation>
    <scope>NUCLEOTIDE SEQUENCE [LARGE SCALE GENOMIC DNA]</scope>
    <source>
        <strain evidence="5">CCM 8932</strain>
    </source>
</reference>
<name>A0ABW1R320_9LACO</name>
<comment type="similarity">
    <text evidence="1">Belongs to the UPF0177 family.</text>
</comment>
<evidence type="ECO:0000256" key="1">
    <source>
        <dbReference type="ARBA" id="ARBA00009067"/>
    </source>
</evidence>
<feature type="transmembrane region" description="Helical" evidence="2">
    <location>
        <begin position="163"/>
        <end position="185"/>
    </location>
</feature>
<evidence type="ECO:0000313" key="4">
    <source>
        <dbReference type="EMBL" id="MFC6163569.1"/>
    </source>
</evidence>
<keyword evidence="4" id="KW-0378">Hydrolase</keyword>
<evidence type="ECO:0000313" key="5">
    <source>
        <dbReference type="Proteomes" id="UP001596253"/>
    </source>
</evidence>
<keyword evidence="5" id="KW-1185">Reference proteome</keyword>
<dbReference type="InterPro" id="IPR052710">
    <property type="entry name" value="CAAX_protease"/>
</dbReference>
<dbReference type="EMBL" id="JBHSSD010000009">
    <property type="protein sequence ID" value="MFC6163569.1"/>
    <property type="molecule type" value="Genomic_DNA"/>
</dbReference>
<evidence type="ECO:0000256" key="2">
    <source>
        <dbReference type="SAM" id="Phobius"/>
    </source>
</evidence>